<proteinExistence type="predicted"/>
<evidence type="ECO:0000259" key="3">
    <source>
        <dbReference type="PROSITE" id="PS50800"/>
    </source>
</evidence>
<dbReference type="PANTHER" id="PTHR45823:SF1">
    <property type="entry name" value="T-SNARE COILED-COIL HOMOLOGY DOMAIN-CONTAINING PROTEIN"/>
    <property type="match status" value="1"/>
</dbReference>
<dbReference type="SUPFAM" id="SSF58113">
    <property type="entry name" value="Apolipoprotein A-I"/>
    <property type="match status" value="1"/>
</dbReference>
<keyword evidence="1" id="KW-0863">Zinc-finger</keyword>
<feature type="domain" description="CCHC-type" evidence="2">
    <location>
        <begin position="395"/>
        <end position="411"/>
    </location>
</feature>
<protein>
    <recommendedName>
        <fullName evidence="5">CCHC-type domain-containing protein</fullName>
    </recommendedName>
</protein>
<dbReference type="AlphaFoldDB" id="A0A1B6K8J8"/>
<dbReference type="SUPFAM" id="SSF68906">
    <property type="entry name" value="SAP domain"/>
    <property type="match status" value="1"/>
</dbReference>
<gene>
    <name evidence="4" type="ORF">g.39510</name>
</gene>
<name>A0A1B6K8J8_9HEMI</name>
<dbReference type="Pfam" id="PF02037">
    <property type="entry name" value="SAP"/>
    <property type="match status" value="1"/>
</dbReference>
<evidence type="ECO:0000256" key="1">
    <source>
        <dbReference type="PROSITE-ProRule" id="PRU00047"/>
    </source>
</evidence>
<dbReference type="GO" id="GO:0008270">
    <property type="term" value="F:zinc ion binding"/>
    <property type="evidence" value="ECO:0007669"/>
    <property type="project" value="UniProtKB-KW"/>
</dbReference>
<feature type="domain" description="SAP" evidence="3">
    <location>
        <begin position="8"/>
        <end position="42"/>
    </location>
</feature>
<evidence type="ECO:0000313" key="4">
    <source>
        <dbReference type="EMBL" id="JAT07504.1"/>
    </source>
</evidence>
<organism evidence="4">
    <name type="scientific">Homalodisca liturata</name>
    <dbReference type="NCBI Taxonomy" id="320908"/>
    <lineage>
        <taxon>Eukaryota</taxon>
        <taxon>Metazoa</taxon>
        <taxon>Ecdysozoa</taxon>
        <taxon>Arthropoda</taxon>
        <taxon>Hexapoda</taxon>
        <taxon>Insecta</taxon>
        <taxon>Pterygota</taxon>
        <taxon>Neoptera</taxon>
        <taxon>Paraneoptera</taxon>
        <taxon>Hemiptera</taxon>
        <taxon>Auchenorrhyncha</taxon>
        <taxon>Membracoidea</taxon>
        <taxon>Cicadellidae</taxon>
        <taxon>Cicadellinae</taxon>
        <taxon>Proconiini</taxon>
        <taxon>Homalodisca</taxon>
    </lineage>
</organism>
<reference evidence="4" key="1">
    <citation type="submission" date="2015-11" db="EMBL/GenBank/DDBJ databases">
        <title>De novo transcriptome assembly of four potential Pierce s Disease insect vectors from Arizona vineyards.</title>
        <authorList>
            <person name="Tassone E.E."/>
        </authorList>
    </citation>
    <scope>NUCLEOTIDE SEQUENCE</scope>
</reference>
<dbReference type="SMART" id="SM00513">
    <property type="entry name" value="SAP"/>
    <property type="match status" value="1"/>
</dbReference>
<dbReference type="PROSITE" id="PS50800">
    <property type="entry name" value="SAP"/>
    <property type="match status" value="1"/>
</dbReference>
<dbReference type="PANTHER" id="PTHR45823">
    <property type="entry name" value="T-SNARE COILED-COIL HOMOLOGY DOMAIN-CONTAINING PROTEIN"/>
    <property type="match status" value="1"/>
</dbReference>
<dbReference type="InterPro" id="IPR036875">
    <property type="entry name" value="Znf_CCHC_sf"/>
</dbReference>
<dbReference type="InterPro" id="IPR001878">
    <property type="entry name" value="Znf_CCHC"/>
</dbReference>
<dbReference type="PROSITE" id="PS50158">
    <property type="entry name" value="ZF_CCHC"/>
    <property type="match status" value="1"/>
</dbReference>
<dbReference type="InterPro" id="IPR036361">
    <property type="entry name" value="SAP_dom_sf"/>
</dbReference>
<keyword evidence="1" id="KW-0479">Metal-binding</keyword>
<dbReference type="GO" id="GO:0003676">
    <property type="term" value="F:nucleic acid binding"/>
    <property type="evidence" value="ECO:0007669"/>
    <property type="project" value="InterPro"/>
</dbReference>
<sequence>MASSGFKLADLKVADLKRELEERDLDTSGTKTVLANRLKQAMIEAGEDPEILIFETEASKLTKVLQSNLTKTLEEKLNSNSKTLEEKLNSNCETLQNDLKSMKDELATEFNLKICRIEEEFKKQLEAGINGCSKQLEDKLNDYSKEFGDRIRILEEIAQRNKGSETCTESIVSPEDGKPELITEPQLNSCPPMSNAGVPTFDGKMTWEDFRTLFETAAAVHRWPSSTKASMLCLSLRGDALKVLQTVPPAERQNYGELVRRLEMRFGHKHMELVYRSQLRSRHQKSNESLQEFEADIARLVRGAYSTCDEAVCENLSIDKFLDGLRDAETQQAVKLARPKTLHEALTQALEFEAVKQSVQGHARLRGVCVEEGFKIEDVVQRVLDALKNRKKEIRCWSCGELGHPRSKCPDRASRGQMQEN</sequence>
<dbReference type="Gene3D" id="1.10.720.30">
    <property type="entry name" value="SAP domain"/>
    <property type="match status" value="1"/>
</dbReference>
<evidence type="ECO:0008006" key="5">
    <source>
        <dbReference type="Google" id="ProtNLM"/>
    </source>
</evidence>
<keyword evidence="1" id="KW-0862">Zinc</keyword>
<dbReference type="SUPFAM" id="SSF57756">
    <property type="entry name" value="Retrovirus zinc finger-like domains"/>
    <property type="match status" value="1"/>
</dbReference>
<accession>A0A1B6K8J8</accession>
<dbReference type="InterPro" id="IPR003034">
    <property type="entry name" value="SAP_dom"/>
</dbReference>
<dbReference type="EMBL" id="GECU01000203">
    <property type="protein sequence ID" value="JAT07504.1"/>
    <property type="molecule type" value="Transcribed_RNA"/>
</dbReference>
<evidence type="ECO:0000259" key="2">
    <source>
        <dbReference type="PROSITE" id="PS50158"/>
    </source>
</evidence>